<accession>A0ABR8RU65</accession>
<dbReference type="CDD" id="cd00082">
    <property type="entry name" value="HisKA"/>
    <property type="match status" value="1"/>
</dbReference>
<dbReference type="PANTHER" id="PTHR45453">
    <property type="entry name" value="PHOSPHATE REGULON SENSOR PROTEIN PHOR"/>
    <property type="match status" value="1"/>
</dbReference>
<keyword evidence="4" id="KW-0597">Phosphoprotein</keyword>
<evidence type="ECO:0000256" key="10">
    <source>
        <dbReference type="SAM" id="Phobius"/>
    </source>
</evidence>
<evidence type="ECO:0000256" key="5">
    <source>
        <dbReference type="ARBA" id="ARBA00022679"/>
    </source>
</evidence>
<evidence type="ECO:0000256" key="6">
    <source>
        <dbReference type="ARBA" id="ARBA00022777"/>
    </source>
</evidence>
<dbReference type="InterPro" id="IPR003661">
    <property type="entry name" value="HisK_dim/P_dom"/>
</dbReference>
<dbReference type="SMART" id="SM00387">
    <property type="entry name" value="HATPase_c"/>
    <property type="match status" value="1"/>
</dbReference>
<dbReference type="PROSITE" id="PS50109">
    <property type="entry name" value="HIS_KIN"/>
    <property type="match status" value="1"/>
</dbReference>
<keyword evidence="7" id="KW-0902">Two-component regulatory system</keyword>
<proteinExistence type="predicted"/>
<dbReference type="SUPFAM" id="SSF47384">
    <property type="entry name" value="Homodimeric domain of signal transducing histidine kinase"/>
    <property type="match status" value="1"/>
</dbReference>
<evidence type="ECO:0000259" key="11">
    <source>
        <dbReference type="PROSITE" id="PS50109"/>
    </source>
</evidence>
<evidence type="ECO:0000313" key="12">
    <source>
        <dbReference type="EMBL" id="MBD7951308.1"/>
    </source>
</evidence>
<evidence type="ECO:0000256" key="7">
    <source>
        <dbReference type="ARBA" id="ARBA00023012"/>
    </source>
</evidence>
<dbReference type="InterPro" id="IPR003594">
    <property type="entry name" value="HATPase_dom"/>
</dbReference>
<comment type="caution">
    <text evidence="12">The sequence shown here is derived from an EMBL/GenBank/DDBJ whole genome shotgun (WGS) entry which is preliminary data.</text>
</comment>
<dbReference type="InterPro" id="IPR050351">
    <property type="entry name" value="BphY/WalK/GraS-like"/>
</dbReference>
<dbReference type="PRINTS" id="PR00344">
    <property type="entry name" value="BCTRLSENSOR"/>
</dbReference>
<keyword evidence="6 12" id="KW-0418">Kinase</keyword>
<dbReference type="CDD" id="cd00075">
    <property type="entry name" value="HATPase"/>
    <property type="match status" value="1"/>
</dbReference>
<keyword evidence="10" id="KW-0472">Membrane</keyword>
<feature type="domain" description="Histidine kinase" evidence="11">
    <location>
        <begin position="197"/>
        <end position="413"/>
    </location>
</feature>
<dbReference type="InterPro" id="IPR005467">
    <property type="entry name" value="His_kinase_dom"/>
</dbReference>
<protein>
    <recommendedName>
        <fullName evidence="8">Sensor-like histidine kinase SenX3</fullName>
        <ecNumber evidence="3">2.7.13.3</ecNumber>
    </recommendedName>
</protein>
<keyword evidence="10" id="KW-1133">Transmembrane helix</keyword>
<feature type="region of interest" description="Disordered" evidence="9">
    <location>
        <begin position="415"/>
        <end position="499"/>
    </location>
</feature>
<comment type="catalytic activity">
    <reaction evidence="1">
        <text>ATP + protein L-histidine = ADP + protein N-phospho-L-histidine.</text>
        <dbReference type="EC" id="2.7.13.3"/>
    </reaction>
</comment>
<dbReference type="Pfam" id="PF02518">
    <property type="entry name" value="HATPase_c"/>
    <property type="match status" value="1"/>
</dbReference>
<evidence type="ECO:0000256" key="4">
    <source>
        <dbReference type="ARBA" id="ARBA00022553"/>
    </source>
</evidence>
<dbReference type="SUPFAM" id="SSF55874">
    <property type="entry name" value="ATPase domain of HSP90 chaperone/DNA topoisomerase II/histidine kinase"/>
    <property type="match status" value="1"/>
</dbReference>
<organism evidence="12 13">
    <name type="scientific">Oerskovia rustica</name>
    <dbReference type="NCBI Taxonomy" id="2762237"/>
    <lineage>
        <taxon>Bacteria</taxon>
        <taxon>Bacillati</taxon>
        <taxon>Actinomycetota</taxon>
        <taxon>Actinomycetes</taxon>
        <taxon>Micrococcales</taxon>
        <taxon>Cellulomonadaceae</taxon>
        <taxon>Oerskovia</taxon>
    </lineage>
</organism>
<dbReference type="SMART" id="SM00388">
    <property type="entry name" value="HisKA"/>
    <property type="match status" value="1"/>
</dbReference>
<evidence type="ECO:0000256" key="3">
    <source>
        <dbReference type="ARBA" id="ARBA00012438"/>
    </source>
</evidence>
<dbReference type="Gene3D" id="3.30.565.10">
    <property type="entry name" value="Histidine kinase-like ATPase, C-terminal domain"/>
    <property type="match status" value="1"/>
</dbReference>
<feature type="compositionally biased region" description="Low complexity" evidence="9">
    <location>
        <begin position="451"/>
        <end position="470"/>
    </location>
</feature>
<comment type="subcellular location">
    <subcellularLocation>
        <location evidence="2">Cell membrane</location>
    </subcellularLocation>
</comment>
<gene>
    <name evidence="12" type="ORF">H9652_12940</name>
</gene>
<keyword evidence="5" id="KW-0808">Transferase</keyword>
<keyword evidence="13" id="KW-1185">Reference proteome</keyword>
<keyword evidence="10" id="KW-0812">Transmembrane</keyword>
<dbReference type="Proteomes" id="UP000641803">
    <property type="component" value="Unassembled WGS sequence"/>
</dbReference>
<dbReference type="InterPro" id="IPR004358">
    <property type="entry name" value="Sig_transdc_His_kin-like_C"/>
</dbReference>
<dbReference type="InterPro" id="IPR036097">
    <property type="entry name" value="HisK_dim/P_sf"/>
</dbReference>
<dbReference type="EMBL" id="JACSQQ010000021">
    <property type="protein sequence ID" value="MBD7951308.1"/>
    <property type="molecule type" value="Genomic_DNA"/>
</dbReference>
<name>A0ABR8RU65_9CELL</name>
<evidence type="ECO:0000256" key="9">
    <source>
        <dbReference type="SAM" id="MobiDB-lite"/>
    </source>
</evidence>
<sequence length="499" mass="51954">MNGQVNAGTTPRELLDTRRSPGPDWSGGPVGRPYAGGVEGIQEGIGLLVAGVIGLLVGVFATLAFRFSERTLRRMPDEEAPELDEGLVRVLAVLRSAAVVLDAEGEVVRASPPAYALGVVRGDAIVHAAILDMISEVQRDGVIRDEELELPRGPVGRGMVMLQVRVAQVGPHHILVLAEDRTEARRIDAIRRDFVVNVSHELKTPVGALALLAETVQDAADDPVAVRRFTGRMQQEATRLSALVQEIIELSRLQVAGALQAVTTVPVRGVVEESVDRARTNAQGKGIVLTVGGDLDAVVYGDHALLVTAVRNLLDNAVAYSGENTRVGVGVSVVGDLVEIAVVDQGIGISEGEQQRVFERFYRVDPARSRDTGGTGLGLSIVKHIAADHGGEVTMWSEPGRGSTFTLRIPAANPTAEGFESSADPDGDDAAEPSGPMDAVGPAASGDSAVPGDTADTAAPGGPAAPDDPTNPGLAPSRAQGSQTAPHPGTSPRTKEVGA</sequence>
<dbReference type="EC" id="2.7.13.3" evidence="3"/>
<feature type="region of interest" description="Disordered" evidence="9">
    <location>
        <begin position="1"/>
        <end position="31"/>
    </location>
</feature>
<dbReference type="Pfam" id="PF00512">
    <property type="entry name" value="HisKA"/>
    <property type="match status" value="1"/>
</dbReference>
<reference evidence="12 13" key="1">
    <citation type="submission" date="2020-08" db="EMBL/GenBank/DDBJ databases">
        <title>A Genomic Blueprint of the Chicken Gut Microbiome.</title>
        <authorList>
            <person name="Gilroy R."/>
            <person name="Ravi A."/>
            <person name="Getino M."/>
            <person name="Pursley I."/>
            <person name="Horton D.L."/>
            <person name="Alikhan N.-F."/>
            <person name="Baker D."/>
            <person name="Gharbi K."/>
            <person name="Hall N."/>
            <person name="Watson M."/>
            <person name="Adriaenssens E.M."/>
            <person name="Foster-Nyarko E."/>
            <person name="Jarju S."/>
            <person name="Secka A."/>
            <person name="Antonio M."/>
            <person name="Oren A."/>
            <person name="Chaudhuri R."/>
            <person name="La Ragione R.M."/>
            <person name="Hildebrand F."/>
            <person name="Pallen M.J."/>
        </authorList>
    </citation>
    <scope>NUCLEOTIDE SEQUENCE [LARGE SCALE GENOMIC DNA]</scope>
    <source>
        <strain evidence="12 13">Sa4CUA1</strain>
    </source>
</reference>
<dbReference type="Gene3D" id="1.10.287.130">
    <property type="match status" value="1"/>
</dbReference>
<evidence type="ECO:0000313" key="13">
    <source>
        <dbReference type="Proteomes" id="UP000641803"/>
    </source>
</evidence>
<dbReference type="PANTHER" id="PTHR45453:SF1">
    <property type="entry name" value="PHOSPHATE REGULON SENSOR PROTEIN PHOR"/>
    <property type="match status" value="1"/>
</dbReference>
<evidence type="ECO:0000256" key="1">
    <source>
        <dbReference type="ARBA" id="ARBA00000085"/>
    </source>
</evidence>
<dbReference type="InterPro" id="IPR036890">
    <property type="entry name" value="HATPase_C_sf"/>
</dbReference>
<evidence type="ECO:0000256" key="8">
    <source>
        <dbReference type="ARBA" id="ARBA00039401"/>
    </source>
</evidence>
<feature type="transmembrane region" description="Helical" evidence="10">
    <location>
        <begin position="45"/>
        <end position="65"/>
    </location>
</feature>
<dbReference type="GO" id="GO:0016301">
    <property type="term" value="F:kinase activity"/>
    <property type="evidence" value="ECO:0007669"/>
    <property type="project" value="UniProtKB-KW"/>
</dbReference>
<evidence type="ECO:0000256" key="2">
    <source>
        <dbReference type="ARBA" id="ARBA00004236"/>
    </source>
</evidence>